<comment type="caution">
    <text evidence="3">The sequence shown here is derived from an EMBL/GenBank/DDBJ whole genome shotgun (WGS) entry which is preliminary data.</text>
</comment>
<dbReference type="Gene3D" id="3.30.110.70">
    <property type="entry name" value="Hypothetical protein apc22750. Chain B"/>
    <property type="match status" value="1"/>
</dbReference>
<dbReference type="AlphaFoldDB" id="A0A5C5BGE7"/>
<evidence type="ECO:0000313" key="4">
    <source>
        <dbReference type="Proteomes" id="UP000313849"/>
    </source>
</evidence>
<comment type="similarity">
    <text evidence="1 2">Belongs to the UPF0145 family.</text>
</comment>
<name>A0A5C5BGE7_9MICO</name>
<gene>
    <name evidence="3" type="ORF">FH969_01610</name>
</gene>
<reference evidence="3 4" key="1">
    <citation type="submission" date="2019-06" db="EMBL/GenBank/DDBJ databases">
        <title>Draft genome sequence of Miniimonas arenae KCTC 19750T isolated from sea sand.</title>
        <authorList>
            <person name="Park S.-J."/>
        </authorList>
    </citation>
    <scope>NUCLEOTIDE SEQUENCE [LARGE SCALE GENOMIC DNA]</scope>
    <source>
        <strain evidence="3 4">KCTC 19750</strain>
    </source>
</reference>
<dbReference type="Pfam" id="PF01906">
    <property type="entry name" value="YbjQ_1"/>
    <property type="match status" value="1"/>
</dbReference>
<proteinExistence type="inferred from homology"/>
<dbReference type="PANTHER" id="PTHR34068">
    <property type="entry name" value="UPF0145 PROTEIN YBJQ"/>
    <property type="match status" value="1"/>
</dbReference>
<keyword evidence="4" id="KW-1185">Reference proteome</keyword>
<protein>
    <recommendedName>
        <fullName evidence="2">UPF0145 protein FH969_01610</fullName>
    </recommendedName>
</protein>
<dbReference type="SUPFAM" id="SSF117782">
    <property type="entry name" value="YbjQ-like"/>
    <property type="match status" value="1"/>
</dbReference>
<evidence type="ECO:0000256" key="2">
    <source>
        <dbReference type="HAMAP-Rule" id="MF_00338"/>
    </source>
</evidence>
<dbReference type="EMBL" id="VENP01000003">
    <property type="protein sequence ID" value="TNU76820.1"/>
    <property type="molecule type" value="Genomic_DNA"/>
</dbReference>
<evidence type="ECO:0000256" key="1">
    <source>
        <dbReference type="ARBA" id="ARBA00010751"/>
    </source>
</evidence>
<dbReference type="OrthoDB" id="9796448at2"/>
<evidence type="ECO:0000313" key="3">
    <source>
        <dbReference type="EMBL" id="TNU76820.1"/>
    </source>
</evidence>
<accession>A0A5C5BGE7</accession>
<sequence length="104" mass="10932">MFVSTMNDVPGAQVVRVLGEVSGITVRARHIGAQLGAGFKAIGGGELKGLTQQLQETRDEAYGRMCENAQALGANAVLAMRYDSNDIGGSYQEVVAYGTAVILQ</sequence>
<dbReference type="PANTHER" id="PTHR34068:SF2">
    <property type="entry name" value="UPF0145 PROTEIN SCO3412"/>
    <property type="match status" value="1"/>
</dbReference>
<dbReference type="HAMAP" id="MF_00338">
    <property type="entry name" value="UPF0145"/>
    <property type="match status" value="1"/>
</dbReference>
<organism evidence="3 4">
    <name type="scientific">Miniimonas arenae</name>
    <dbReference type="NCBI Taxonomy" id="676201"/>
    <lineage>
        <taxon>Bacteria</taxon>
        <taxon>Bacillati</taxon>
        <taxon>Actinomycetota</taxon>
        <taxon>Actinomycetes</taxon>
        <taxon>Micrococcales</taxon>
        <taxon>Beutenbergiaceae</taxon>
        <taxon>Miniimonas</taxon>
    </lineage>
</organism>
<dbReference type="InterPro" id="IPR035439">
    <property type="entry name" value="UPF0145_dom_sf"/>
</dbReference>
<dbReference type="InterPro" id="IPR002765">
    <property type="entry name" value="UPF0145_YbjQ-like"/>
</dbReference>
<dbReference type="Proteomes" id="UP000313849">
    <property type="component" value="Unassembled WGS sequence"/>
</dbReference>
<dbReference type="RefSeq" id="WP_108718402.1">
    <property type="nucleotide sequence ID" value="NZ_DAMDJA010000003.1"/>
</dbReference>